<feature type="coiled-coil region" evidence="3">
    <location>
        <begin position="143"/>
        <end position="170"/>
    </location>
</feature>
<gene>
    <name evidence="4" type="ORF">NIES46_05380</name>
</gene>
<protein>
    <recommendedName>
        <fullName evidence="6">HEAT repeat domain-containing protein</fullName>
    </recommendedName>
</protein>
<evidence type="ECO:0000313" key="4">
    <source>
        <dbReference type="EMBL" id="GCE92498.1"/>
    </source>
</evidence>
<proteinExistence type="predicted"/>
<dbReference type="InterPro" id="IPR016024">
    <property type="entry name" value="ARM-type_fold"/>
</dbReference>
<dbReference type="PANTHER" id="PTHR12697:SF5">
    <property type="entry name" value="DEOXYHYPUSINE HYDROXYLASE"/>
    <property type="match status" value="1"/>
</dbReference>
<evidence type="ECO:0000256" key="3">
    <source>
        <dbReference type="SAM" id="Coils"/>
    </source>
</evidence>
<dbReference type="GeneID" id="301685976"/>
<dbReference type="InterPro" id="IPR004155">
    <property type="entry name" value="PBS_lyase_HEAT"/>
</dbReference>
<dbReference type="EMBL" id="BIMW01000020">
    <property type="protein sequence ID" value="GCE92498.1"/>
    <property type="molecule type" value="Genomic_DNA"/>
</dbReference>
<comment type="caution">
    <text evidence="4">The sequence shown here is derived from an EMBL/GenBank/DDBJ whole genome shotgun (WGS) entry which is preliminary data.</text>
</comment>
<sequence length="401" mass="46276">MTDEEKDKLTNEQKDKLLDKIKNDLNATLGKLEKVSLDGEVSRFRLTHRLVRQYLGKREAKSSLLNRALKLGWLNEVGVAAEKPREKVYGFYHATFQEYFAALAVEDWDYFLPKDHCDRPVEGKRYRIFEPQWKQVILLWFGREDIKAKAEENEKEKEEFIRALVEFEDACGEWNFDKVDRGFYEYQANFIAAAAINEFKACSRADEIVRQVVRWGFGYFNTEKQEWRTFLDPIKEAAREVIPQTIRPLAIAVLIEIIRMTKNEDTRRKAVESLEQIDPGNPKAIAGLLEVIRTTDSKYTQYQVIESLDKIDPGNPEAIAVLLEIIRRPTKDELTRSGATWTLREIGQGHPEAIAGLLEIIRTTEDEWTRRQAVDGLGGIGQGNPDAIARLLEIIRTTEDE</sequence>
<evidence type="ECO:0000313" key="5">
    <source>
        <dbReference type="Proteomes" id="UP000326169"/>
    </source>
</evidence>
<organism evidence="4 5">
    <name type="scientific">Limnospira platensis NIES-46</name>
    <dbReference type="NCBI Taxonomy" id="1236695"/>
    <lineage>
        <taxon>Bacteria</taxon>
        <taxon>Bacillati</taxon>
        <taxon>Cyanobacteriota</taxon>
        <taxon>Cyanophyceae</taxon>
        <taxon>Oscillatoriophycideae</taxon>
        <taxon>Oscillatoriales</taxon>
        <taxon>Sirenicapillariaceae</taxon>
        <taxon>Limnospira</taxon>
    </lineage>
</organism>
<dbReference type="SMART" id="SM00567">
    <property type="entry name" value="EZ_HEAT"/>
    <property type="match status" value="4"/>
</dbReference>
<accession>A0A5M3T3D8</accession>
<keyword evidence="5" id="KW-1185">Reference proteome</keyword>
<dbReference type="Proteomes" id="UP000326169">
    <property type="component" value="Unassembled WGS sequence"/>
</dbReference>
<dbReference type="InterPro" id="IPR011989">
    <property type="entry name" value="ARM-like"/>
</dbReference>
<keyword evidence="3" id="KW-0175">Coiled coil</keyword>
<dbReference type="PANTHER" id="PTHR12697">
    <property type="entry name" value="PBS LYASE HEAT-LIKE PROTEIN"/>
    <property type="match status" value="1"/>
</dbReference>
<evidence type="ECO:0000256" key="2">
    <source>
        <dbReference type="ARBA" id="ARBA00022738"/>
    </source>
</evidence>
<dbReference type="Pfam" id="PF13646">
    <property type="entry name" value="HEAT_2"/>
    <property type="match status" value="1"/>
</dbReference>
<evidence type="ECO:0008006" key="6">
    <source>
        <dbReference type="Google" id="ProtNLM"/>
    </source>
</evidence>
<dbReference type="SUPFAM" id="SSF48371">
    <property type="entry name" value="ARM repeat"/>
    <property type="match status" value="1"/>
</dbReference>
<reference evidence="4 5" key="1">
    <citation type="journal article" date="2019" name="J Genomics">
        <title>The Draft Genome of a Hydrogen-producing Cyanobacterium, Arthrospira platensis NIES-46.</title>
        <authorList>
            <person name="Suzuki S."/>
            <person name="Yamaguchi H."/>
            <person name="Kawachi M."/>
        </authorList>
    </citation>
    <scope>NUCLEOTIDE SEQUENCE [LARGE SCALE GENOMIC DNA]</scope>
    <source>
        <strain evidence="4 5">NIES-46</strain>
    </source>
</reference>
<keyword evidence="1" id="KW-0042">Antenna complex</keyword>
<keyword evidence="2" id="KW-0605">Phycobilisome</keyword>
<evidence type="ECO:0000256" key="1">
    <source>
        <dbReference type="ARBA" id="ARBA00022549"/>
    </source>
</evidence>
<dbReference type="Gene3D" id="1.25.10.10">
    <property type="entry name" value="Leucine-rich Repeat Variant"/>
    <property type="match status" value="1"/>
</dbReference>
<name>A0A5M3T3D8_LIMPL</name>
<dbReference type="RefSeq" id="WP_014276953.1">
    <property type="nucleotide sequence ID" value="NZ_BIMW01000020.1"/>
</dbReference>